<keyword evidence="7 13" id="KW-0479">Metal-binding</keyword>
<evidence type="ECO:0000256" key="5">
    <source>
        <dbReference type="ARBA" id="ARBA00022490"/>
    </source>
</evidence>
<evidence type="ECO:0000259" key="15">
    <source>
        <dbReference type="Pfam" id="PF00316"/>
    </source>
</evidence>
<name>U5DMT4_9CHRO</name>
<dbReference type="GO" id="GO:0005986">
    <property type="term" value="P:sucrose biosynthetic process"/>
    <property type="evidence" value="ECO:0007669"/>
    <property type="project" value="TreeGrafter"/>
</dbReference>
<dbReference type="Gene3D" id="3.40.190.80">
    <property type="match status" value="1"/>
</dbReference>
<gene>
    <name evidence="13" type="primary">fbp</name>
    <name evidence="17" type="ORF">KR51_00012420</name>
</gene>
<dbReference type="GO" id="GO:0030388">
    <property type="term" value="P:fructose 1,6-bisphosphate metabolic process"/>
    <property type="evidence" value="ECO:0007669"/>
    <property type="project" value="TreeGrafter"/>
</dbReference>
<dbReference type="FunFam" id="3.30.540.10:FF:000002">
    <property type="entry name" value="Fructose-1,6-bisphosphatase class 1"/>
    <property type="match status" value="1"/>
</dbReference>
<comment type="similarity">
    <text evidence="3 13 14">Belongs to the FBPase class 1 family.</text>
</comment>
<evidence type="ECO:0000256" key="1">
    <source>
        <dbReference type="ARBA" id="ARBA00001273"/>
    </source>
</evidence>
<dbReference type="PIRSF" id="PIRSF500210">
    <property type="entry name" value="FBPtase"/>
    <property type="match status" value="1"/>
</dbReference>
<dbReference type="PIRSF" id="PIRSF000904">
    <property type="entry name" value="FBPtase_SBPase"/>
    <property type="match status" value="1"/>
</dbReference>
<evidence type="ECO:0000256" key="7">
    <source>
        <dbReference type="ARBA" id="ARBA00022723"/>
    </source>
</evidence>
<keyword evidence="18" id="KW-1185">Reference proteome</keyword>
<dbReference type="PANTHER" id="PTHR11556">
    <property type="entry name" value="FRUCTOSE-1,6-BISPHOSPHATASE-RELATED"/>
    <property type="match status" value="1"/>
</dbReference>
<dbReference type="GO" id="GO:0006094">
    <property type="term" value="P:gluconeogenesis"/>
    <property type="evidence" value="ECO:0007669"/>
    <property type="project" value="UniProtKB-UniRule"/>
</dbReference>
<dbReference type="GO" id="GO:0019253">
    <property type="term" value="P:reductive pentose-phosphate cycle"/>
    <property type="evidence" value="ECO:0007669"/>
    <property type="project" value="UniProtKB-KW"/>
</dbReference>
<evidence type="ECO:0000313" key="17">
    <source>
        <dbReference type="EMBL" id="ERN42147.1"/>
    </source>
</evidence>
<feature type="binding site" evidence="13">
    <location>
        <position position="223"/>
    </location>
    <ligand>
        <name>substrate</name>
    </ligand>
</feature>
<dbReference type="PRINTS" id="PR00115">
    <property type="entry name" value="F16BPHPHTASE"/>
</dbReference>
<feature type="binding site" evidence="13">
    <location>
        <position position="128"/>
    </location>
    <ligand>
        <name>Mg(2+)</name>
        <dbReference type="ChEBI" id="CHEBI:18420"/>
        <label>2</label>
    </ligand>
</feature>
<evidence type="ECO:0000313" key="18">
    <source>
        <dbReference type="Proteomes" id="UP000016960"/>
    </source>
</evidence>
<protein>
    <recommendedName>
        <fullName evidence="11 13">Fructose-1,6-bisphosphatase class 1</fullName>
        <shortName evidence="13">FBPase class 1</shortName>
        <ecNumber evidence="4 13">3.1.3.11</ecNumber>
    </recommendedName>
    <alternativeName>
        <fullName evidence="12 13">D-fructose-1,6-bisphosphate 1-phosphohydrolase class 1</fullName>
    </alternativeName>
</protein>
<dbReference type="PROSITE" id="PS00124">
    <property type="entry name" value="FBPASE"/>
    <property type="match status" value="1"/>
</dbReference>
<keyword evidence="10 13" id="KW-0119">Carbohydrate metabolism</keyword>
<dbReference type="InterPro" id="IPR044015">
    <property type="entry name" value="FBPase_C_dom"/>
</dbReference>
<evidence type="ECO:0000256" key="4">
    <source>
        <dbReference type="ARBA" id="ARBA00013093"/>
    </source>
</evidence>
<dbReference type="CDD" id="cd00354">
    <property type="entry name" value="FBPase"/>
    <property type="match status" value="1"/>
</dbReference>
<comment type="caution">
    <text evidence="13">Lacks conserved residue(s) required for the propagation of feature annotation.</text>
</comment>
<proteinExistence type="inferred from homology"/>
<feature type="domain" description="Fructose-1-6-bisphosphatase class I N-terminal" evidence="15">
    <location>
        <begin position="19"/>
        <end position="209"/>
    </location>
</feature>
<dbReference type="Pfam" id="PF00316">
    <property type="entry name" value="FBPase"/>
    <property type="match status" value="1"/>
</dbReference>
<keyword evidence="9 13" id="KW-0460">Magnesium</keyword>
<feature type="binding site" evidence="13">
    <location>
        <position position="287"/>
    </location>
    <ligand>
        <name>Mg(2+)</name>
        <dbReference type="ChEBI" id="CHEBI:18420"/>
        <label>2</label>
    </ligand>
</feature>
<evidence type="ECO:0000259" key="16">
    <source>
        <dbReference type="Pfam" id="PF18913"/>
    </source>
</evidence>
<evidence type="ECO:0000256" key="8">
    <source>
        <dbReference type="ARBA" id="ARBA00022801"/>
    </source>
</evidence>
<comment type="catalytic activity">
    <reaction evidence="1 13">
        <text>beta-D-fructose 1,6-bisphosphate + H2O = beta-D-fructose 6-phosphate + phosphate</text>
        <dbReference type="Rhea" id="RHEA:11064"/>
        <dbReference type="ChEBI" id="CHEBI:15377"/>
        <dbReference type="ChEBI" id="CHEBI:32966"/>
        <dbReference type="ChEBI" id="CHEBI:43474"/>
        <dbReference type="ChEBI" id="CHEBI:57634"/>
        <dbReference type="EC" id="3.1.3.11"/>
    </reaction>
</comment>
<feature type="binding site" evidence="13">
    <location>
        <position position="130"/>
    </location>
    <ligand>
        <name>Mg(2+)</name>
        <dbReference type="ChEBI" id="CHEBI:18420"/>
        <label>1</label>
    </ligand>
</feature>
<dbReference type="EMBL" id="ASSJ01000031">
    <property type="protein sequence ID" value="ERN42147.1"/>
    <property type="molecule type" value="Genomic_DNA"/>
</dbReference>
<evidence type="ECO:0000256" key="10">
    <source>
        <dbReference type="ARBA" id="ARBA00023277"/>
    </source>
</evidence>
<dbReference type="InterPro" id="IPR028343">
    <property type="entry name" value="FBPtase"/>
</dbReference>
<dbReference type="NCBIfam" id="NF006778">
    <property type="entry name" value="PRK09293.1-1"/>
    <property type="match status" value="1"/>
</dbReference>
<dbReference type="InParanoid" id="U5DMT4"/>
<dbReference type="Proteomes" id="UP000016960">
    <property type="component" value="Unassembled WGS sequence"/>
</dbReference>
<keyword evidence="5 13" id="KW-0963">Cytoplasm</keyword>
<feature type="binding site" evidence="13">
    <location>
        <position position="106"/>
    </location>
    <ligand>
        <name>Mg(2+)</name>
        <dbReference type="ChEBI" id="CHEBI:18420"/>
        <label>1</label>
    </ligand>
</feature>
<dbReference type="GO" id="GO:0000287">
    <property type="term" value="F:magnesium ion binding"/>
    <property type="evidence" value="ECO:0007669"/>
    <property type="project" value="UniProtKB-UniRule"/>
</dbReference>
<comment type="pathway">
    <text evidence="2">Carbohydrate biosynthesis; Calvin cycle.</text>
</comment>
<dbReference type="eggNOG" id="COG0158">
    <property type="taxonomic scope" value="Bacteria"/>
</dbReference>
<reference evidence="17 18" key="1">
    <citation type="submission" date="2013-05" db="EMBL/GenBank/DDBJ databases">
        <title>Draft genome sequence of Rubidibacter lacunae KORDI 51-2.</title>
        <authorList>
            <person name="Choi D.H."/>
            <person name="Noh J.H."/>
            <person name="Kwon K.-K."/>
            <person name="Lee J.-H."/>
            <person name="Ryu J.-Y."/>
        </authorList>
    </citation>
    <scope>NUCLEOTIDE SEQUENCE [LARGE SCALE GENOMIC DNA]</scope>
    <source>
        <strain evidence="17 18">KORDI 51-2</strain>
    </source>
</reference>
<evidence type="ECO:0000256" key="2">
    <source>
        <dbReference type="ARBA" id="ARBA00005215"/>
    </source>
</evidence>
<feature type="binding site" evidence="13">
    <location>
        <position position="281"/>
    </location>
    <ligand>
        <name>substrate</name>
    </ligand>
</feature>
<feature type="binding site" evidence="13">
    <location>
        <position position="128"/>
    </location>
    <ligand>
        <name>Mg(2+)</name>
        <dbReference type="ChEBI" id="CHEBI:18420"/>
        <label>1</label>
    </ligand>
</feature>
<evidence type="ECO:0000256" key="14">
    <source>
        <dbReference type="RuleBase" id="RU000508"/>
    </source>
</evidence>
<evidence type="ECO:0000256" key="9">
    <source>
        <dbReference type="ARBA" id="ARBA00022842"/>
    </source>
</evidence>
<dbReference type="PANTHER" id="PTHR11556:SF35">
    <property type="entry name" value="SEDOHEPTULOSE-1,7-BISPHOSPHATASE, CHLOROPLASTIC"/>
    <property type="match status" value="1"/>
</dbReference>
<evidence type="ECO:0000256" key="12">
    <source>
        <dbReference type="ARBA" id="ARBA00081210"/>
    </source>
</evidence>
<dbReference type="Pfam" id="PF18913">
    <property type="entry name" value="FBPase_C"/>
    <property type="match status" value="1"/>
</dbReference>
<evidence type="ECO:0000256" key="6">
    <source>
        <dbReference type="ARBA" id="ARBA00022567"/>
    </source>
</evidence>
<evidence type="ECO:0000256" key="3">
    <source>
        <dbReference type="ARBA" id="ARBA00010941"/>
    </source>
</evidence>
<evidence type="ECO:0000256" key="11">
    <source>
        <dbReference type="ARBA" id="ARBA00072069"/>
    </source>
</evidence>
<dbReference type="GO" id="GO:0042132">
    <property type="term" value="F:fructose 1,6-bisphosphate 1-phosphatase activity"/>
    <property type="evidence" value="ECO:0007669"/>
    <property type="project" value="UniProtKB-UniRule"/>
</dbReference>
<feature type="domain" description="Fructose-1-6-bisphosphatase class 1 C-terminal" evidence="16">
    <location>
        <begin position="214"/>
        <end position="338"/>
    </location>
</feature>
<dbReference type="GO" id="GO:0006002">
    <property type="term" value="P:fructose 6-phosphate metabolic process"/>
    <property type="evidence" value="ECO:0007669"/>
    <property type="project" value="TreeGrafter"/>
</dbReference>
<dbReference type="InterPro" id="IPR020548">
    <property type="entry name" value="Fructose_bisphosphatase_AS"/>
</dbReference>
<comment type="subunit">
    <text evidence="13">Homotetramer.</text>
</comment>
<dbReference type="InterPro" id="IPR033391">
    <property type="entry name" value="FBPase_N"/>
</dbReference>
<comment type="subcellular location">
    <subcellularLocation>
        <location evidence="13">Cytoplasm</location>
    </subcellularLocation>
</comment>
<dbReference type="GO" id="GO:0006000">
    <property type="term" value="P:fructose metabolic process"/>
    <property type="evidence" value="ECO:0007669"/>
    <property type="project" value="TreeGrafter"/>
</dbReference>
<keyword evidence="6" id="KW-0113">Calvin cycle</keyword>
<comment type="cofactor">
    <cofactor evidence="13">
        <name>Mg(2+)</name>
        <dbReference type="ChEBI" id="CHEBI:18420"/>
    </cofactor>
    <text evidence="13">Binds 2 magnesium ions per subunit.</text>
</comment>
<dbReference type="PATRIC" id="fig|582515.4.peg.1391"/>
<dbReference type="SUPFAM" id="SSF56655">
    <property type="entry name" value="Carbohydrate phosphatase"/>
    <property type="match status" value="1"/>
</dbReference>
<dbReference type="OrthoDB" id="9806756at2"/>
<dbReference type="InterPro" id="IPR000146">
    <property type="entry name" value="FBPase_class-1"/>
</dbReference>
<feature type="binding site" evidence="13">
    <location>
        <position position="251"/>
    </location>
    <ligand>
        <name>substrate</name>
    </ligand>
</feature>
<dbReference type="GO" id="GO:0005829">
    <property type="term" value="C:cytosol"/>
    <property type="evidence" value="ECO:0007669"/>
    <property type="project" value="TreeGrafter"/>
</dbReference>
<accession>U5DMT4</accession>
<dbReference type="RefSeq" id="WP_022605718.1">
    <property type="nucleotide sequence ID" value="NZ_ASSJ01000031.1"/>
</dbReference>
<feature type="binding site" evidence="13">
    <location>
        <begin position="131"/>
        <end position="134"/>
    </location>
    <ligand>
        <name>substrate</name>
    </ligand>
</feature>
<evidence type="ECO:0000256" key="13">
    <source>
        <dbReference type="HAMAP-Rule" id="MF_01855"/>
    </source>
</evidence>
<dbReference type="AlphaFoldDB" id="U5DMT4"/>
<dbReference type="STRING" id="582515.KR51_00012420"/>
<dbReference type="Gene3D" id="3.30.540.10">
    <property type="entry name" value="Fructose-1,6-Bisphosphatase, subunit A, domain 1"/>
    <property type="match status" value="1"/>
</dbReference>
<feature type="binding site" evidence="13">
    <location>
        <position position="131"/>
    </location>
    <ligand>
        <name>Mg(2+)</name>
        <dbReference type="ChEBI" id="CHEBI:18420"/>
        <label>2</label>
    </ligand>
</feature>
<dbReference type="EC" id="3.1.3.11" evidence="4 13"/>
<organism evidence="17 18">
    <name type="scientific">Rubidibacter lacunae KORDI 51-2</name>
    <dbReference type="NCBI Taxonomy" id="582515"/>
    <lineage>
        <taxon>Bacteria</taxon>
        <taxon>Bacillati</taxon>
        <taxon>Cyanobacteriota</taxon>
        <taxon>Cyanophyceae</taxon>
        <taxon>Oscillatoriophycideae</taxon>
        <taxon>Chroococcales</taxon>
        <taxon>Aphanothecaceae</taxon>
        <taxon>Rubidibacter</taxon>
    </lineage>
</organism>
<comment type="caution">
    <text evidence="17">The sequence shown here is derived from an EMBL/GenBank/DDBJ whole genome shotgun (WGS) entry which is preliminary data.</text>
</comment>
<keyword evidence="8 13" id="KW-0378">Hydrolase</keyword>
<dbReference type="HAMAP" id="MF_01855">
    <property type="entry name" value="FBPase_class1"/>
    <property type="match status" value="1"/>
</dbReference>
<sequence length="348" mass="38384">MVNAAQQAQEHSLNRDCMTPSRHVLQELNSFAPHAQDLSAIMGRIALAAKLISRHLSRAGIIEGVLGFTGERNVQGESVKKMDLYANDVFIQVFKQSGLVCRLASEEMDEPYYIPENCPIGRYTLLFDPIDGSSNIDTNLNVGSIFAIRQQEGDDLDRRARDLVQPGRKQIAAGYVLYGASTMLVYSIGSGVHSFTLDPSLGEFILAQENIQVPAWGGVYSVNEGNFWQWDEPIREYVRYVHRTPGYSARYGGALVGDFHRILLQGGIFLYPGSVEKPHGKLRLLYENAPLAFLIEHAGGRASTGTRAILDHEPTELHERTPLFIGSPDNVAQVEAFLQGKPAPDSSA</sequence>